<dbReference type="InterPro" id="IPR002035">
    <property type="entry name" value="VWF_A"/>
</dbReference>
<dbReference type="AlphaFoldDB" id="A0A0F6W771"/>
<dbReference type="SUPFAM" id="SSF53300">
    <property type="entry name" value="vWA-like"/>
    <property type="match status" value="1"/>
</dbReference>
<dbReference type="STRING" id="927083.DB32_006380"/>
<evidence type="ECO:0000313" key="2">
    <source>
        <dbReference type="EMBL" id="AKF09231.1"/>
    </source>
</evidence>
<protein>
    <submittedName>
        <fullName evidence="2">Internalin</fullName>
    </submittedName>
</protein>
<dbReference type="PROSITE" id="PS50234">
    <property type="entry name" value="VWFA"/>
    <property type="match status" value="1"/>
</dbReference>
<reference evidence="2 3" key="1">
    <citation type="submission" date="2015-03" db="EMBL/GenBank/DDBJ databases">
        <title>Genome assembly of Sandaracinus amylolyticus DSM 53668.</title>
        <authorList>
            <person name="Sharma G."/>
            <person name="Subramanian S."/>
        </authorList>
    </citation>
    <scope>NUCLEOTIDE SEQUENCE [LARGE SCALE GENOMIC DNA]</scope>
    <source>
        <strain evidence="2 3">DSM 53668</strain>
    </source>
</reference>
<sequence length="434" mass="45653">MGASRSGCVGLVVTFPASIWRFGSLALIAGLVSCGARTGLDAPDAQIDAGMDAGPPPPPPPLCVDVPVDDPRVRVDLEIPASLRVVDVMFLIDSTASMQDEIDSVRERLRDRVVPGVRELIPDAAFGVALFGEFPVAPHALAGDDVGPFLLRTPITTDVVRIETALARTPVWGNLDDPEAAIEGLFQVATGAGLEPFIEASVGCPSGGVGGACFRDDAFRIVMLVTDAPMHNGPPDVSPVSNYERVRPAPHTYLETVEATRALDLFVIGLAASDAGRPSAFQHLVALARDTESVDGAGDPIVFDIGGRGDRIGAGIVDAVRRVAEEVPLDVDATVEDRPGDALDALDVVRAIHARSADPASGIAGMDGSRFLGVRPGTRLTFELEIDASELPPSPARREFAARVIFRESGRSRIEVRDIVIVVPGDDGLGCEDE</sequence>
<evidence type="ECO:0000259" key="1">
    <source>
        <dbReference type="PROSITE" id="PS50234"/>
    </source>
</evidence>
<dbReference type="KEGG" id="samy:DB32_006380"/>
<proteinExistence type="predicted"/>
<dbReference type="Gene3D" id="3.40.50.410">
    <property type="entry name" value="von Willebrand factor, type A domain"/>
    <property type="match status" value="1"/>
</dbReference>
<keyword evidence="3" id="KW-1185">Reference proteome</keyword>
<dbReference type="EMBL" id="CP011125">
    <property type="protein sequence ID" value="AKF09231.1"/>
    <property type="molecule type" value="Genomic_DNA"/>
</dbReference>
<dbReference type="InterPro" id="IPR036465">
    <property type="entry name" value="vWFA_dom_sf"/>
</dbReference>
<gene>
    <name evidence="2" type="ORF">DB32_006380</name>
</gene>
<name>A0A0F6W771_9BACT</name>
<accession>A0A0F6W771</accession>
<evidence type="ECO:0000313" key="3">
    <source>
        <dbReference type="Proteomes" id="UP000034883"/>
    </source>
</evidence>
<dbReference type="PROSITE" id="PS51257">
    <property type="entry name" value="PROKAR_LIPOPROTEIN"/>
    <property type="match status" value="1"/>
</dbReference>
<feature type="domain" description="VWFA" evidence="1">
    <location>
        <begin position="87"/>
        <end position="320"/>
    </location>
</feature>
<organism evidence="2 3">
    <name type="scientific">Sandaracinus amylolyticus</name>
    <dbReference type="NCBI Taxonomy" id="927083"/>
    <lineage>
        <taxon>Bacteria</taxon>
        <taxon>Pseudomonadati</taxon>
        <taxon>Myxococcota</taxon>
        <taxon>Polyangia</taxon>
        <taxon>Polyangiales</taxon>
        <taxon>Sandaracinaceae</taxon>
        <taxon>Sandaracinus</taxon>
    </lineage>
</organism>
<dbReference type="Proteomes" id="UP000034883">
    <property type="component" value="Chromosome"/>
</dbReference>